<feature type="transmembrane region" description="Helical" evidence="2">
    <location>
        <begin position="44"/>
        <end position="63"/>
    </location>
</feature>
<proteinExistence type="predicted"/>
<gene>
    <name evidence="3" type="ORF">D9758_009282</name>
</gene>
<protein>
    <submittedName>
        <fullName evidence="3">Uncharacterized protein</fullName>
    </submittedName>
</protein>
<name>A0A8H5GH90_9AGAR</name>
<evidence type="ECO:0000313" key="3">
    <source>
        <dbReference type="EMBL" id="KAF5364751.1"/>
    </source>
</evidence>
<dbReference type="EMBL" id="JAACJM010000031">
    <property type="protein sequence ID" value="KAF5364751.1"/>
    <property type="molecule type" value="Genomic_DNA"/>
</dbReference>
<accession>A0A8H5GH90</accession>
<sequence>MSDSSPQKIIAGLILLAQSIPIASNSYGGLSGFDSIGRSMCTLVDPSVSILLFYGLFNLSFFTKSKRIRLARMDMIHTTRLMDAAPLYQSTVVSYRASWSDIGNLTSRSGEFKLGWSNGGLVDPRNIEAVGLSGTTVAFAPNSNHWIYPYMLGRQPQREATTAADHETVQEVTLTRRGLIRTTALAVARFAIFLASSILITLFHIIIAGLLFEDKLVKTIMILADIGRWMLVVGQVASIMTYSLDYKGVCSWASPKEFQEDAIYGTTWSPDEQKFCREQVLHYIGKAYHGRLVFSVCASLWSKVASRVPERWDPDCLFAGTTIFSMFKCLDEKYFHEEQMTLLHLHVKCRAPGDANNGWDGPGSYIVDFKVPTAMIQLFFENSLVAGSTQRKWNFIVMAPFCFCSVVSPFLVVWRDGGPSTTAMIVIGLIQIIVLAFTYKDIDDWSINCKFESANEGGDQLEVDNTSGRRNVHEYPPNSAASTSGSDQGRVLPSKQALPLPRGGCIP</sequence>
<keyword evidence="2" id="KW-1133">Transmembrane helix</keyword>
<feature type="transmembrane region" description="Helical" evidence="2">
    <location>
        <begin position="393"/>
        <end position="414"/>
    </location>
</feature>
<dbReference type="Proteomes" id="UP000559256">
    <property type="component" value="Unassembled WGS sequence"/>
</dbReference>
<organism evidence="3 4">
    <name type="scientific">Tetrapyrgos nigripes</name>
    <dbReference type="NCBI Taxonomy" id="182062"/>
    <lineage>
        <taxon>Eukaryota</taxon>
        <taxon>Fungi</taxon>
        <taxon>Dikarya</taxon>
        <taxon>Basidiomycota</taxon>
        <taxon>Agaricomycotina</taxon>
        <taxon>Agaricomycetes</taxon>
        <taxon>Agaricomycetidae</taxon>
        <taxon>Agaricales</taxon>
        <taxon>Marasmiineae</taxon>
        <taxon>Marasmiaceae</taxon>
        <taxon>Tetrapyrgos</taxon>
    </lineage>
</organism>
<feature type="transmembrane region" description="Helical" evidence="2">
    <location>
        <begin position="420"/>
        <end position="439"/>
    </location>
</feature>
<feature type="transmembrane region" description="Helical" evidence="2">
    <location>
        <begin position="186"/>
        <end position="211"/>
    </location>
</feature>
<evidence type="ECO:0000256" key="2">
    <source>
        <dbReference type="SAM" id="Phobius"/>
    </source>
</evidence>
<dbReference type="OrthoDB" id="2854992at2759"/>
<keyword evidence="4" id="KW-1185">Reference proteome</keyword>
<evidence type="ECO:0000313" key="4">
    <source>
        <dbReference type="Proteomes" id="UP000559256"/>
    </source>
</evidence>
<keyword evidence="2" id="KW-0472">Membrane</keyword>
<comment type="caution">
    <text evidence="3">The sequence shown here is derived from an EMBL/GenBank/DDBJ whole genome shotgun (WGS) entry which is preliminary data.</text>
</comment>
<keyword evidence="2" id="KW-0812">Transmembrane</keyword>
<feature type="region of interest" description="Disordered" evidence="1">
    <location>
        <begin position="467"/>
        <end position="507"/>
    </location>
</feature>
<reference evidence="3 4" key="1">
    <citation type="journal article" date="2020" name="ISME J.">
        <title>Uncovering the hidden diversity of litter-decomposition mechanisms in mushroom-forming fungi.</title>
        <authorList>
            <person name="Floudas D."/>
            <person name="Bentzer J."/>
            <person name="Ahren D."/>
            <person name="Johansson T."/>
            <person name="Persson P."/>
            <person name="Tunlid A."/>
        </authorList>
    </citation>
    <scope>NUCLEOTIDE SEQUENCE [LARGE SCALE GENOMIC DNA]</scope>
    <source>
        <strain evidence="3 4">CBS 291.85</strain>
    </source>
</reference>
<evidence type="ECO:0000256" key="1">
    <source>
        <dbReference type="SAM" id="MobiDB-lite"/>
    </source>
</evidence>
<feature type="transmembrane region" description="Helical" evidence="2">
    <location>
        <begin position="226"/>
        <end position="244"/>
    </location>
</feature>
<dbReference type="AlphaFoldDB" id="A0A8H5GH90"/>